<gene>
    <name evidence="1" type="ORF">E3O23_10170</name>
</gene>
<dbReference type="RefSeq" id="WP_134490684.1">
    <property type="nucleotide sequence ID" value="NZ_SOEZ01000051.1"/>
</dbReference>
<keyword evidence="2" id="KW-1185">Reference proteome</keyword>
<sequence length="272" mass="29875">MSIFDWTYPSVTSPHRLNVEYQLIDVLTKTCNVSIGLRDAADYSEAKRKFSAFRAMSCALGVEPLIAQFVGTHPLDALSAINGSPADPEDPRHAAAAPIRSGEEPVEVWWNQPTLGLLPSGTEVFLDSESAQAAAELLQTWIDLCDRMPRLRVLEEVLVNAPVSTSYPQATLSVWGALESLFPSVQTEVTYRVAMYLTQLVRPSDPLAYLKSVRSAYGQRSKIAHGSVSSTRDEIAAWRGAWALLCDATLAITRRGGLPAEEDLTREMLTRP</sequence>
<organism evidence="1 2">
    <name type="scientific">Cryobacterium tagatosivorans</name>
    <dbReference type="NCBI Taxonomy" id="1259199"/>
    <lineage>
        <taxon>Bacteria</taxon>
        <taxon>Bacillati</taxon>
        <taxon>Actinomycetota</taxon>
        <taxon>Actinomycetes</taxon>
        <taxon>Micrococcales</taxon>
        <taxon>Microbacteriaceae</taxon>
        <taxon>Cryobacterium</taxon>
    </lineage>
</organism>
<evidence type="ECO:0000313" key="1">
    <source>
        <dbReference type="EMBL" id="TFB50250.1"/>
    </source>
</evidence>
<accession>A0A4R8UD91</accession>
<dbReference type="AlphaFoldDB" id="A0A4R8UD91"/>
<comment type="caution">
    <text evidence="1">The sequence shown here is derived from an EMBL/GenBank/DDBJ whole genome shotgun (WGS) entry which is preliminary data.</text>
</comment>
<protein>
    <recommendedName>
        <fullName evidence="3">Apea-like HEPN domain-containing protein</fullName>
    </recommendedName>
</protein>
<evidence type="ECO:0008006" key="3">
    <source>
        <dbReference type="Google" id="ProtNLM"/>
    </source>
</evidence>
<name>A0A4R8UD91_9MICO</name>
<dbReference type="OrthoDB" id="7836228at2"/>
<reference evidence="1 2" key="1">
    <citation type="submission" date="2019-03" db="EMBL/GenBank/DDBJ databases">
        <title>Genomics of glacier-inhabiting Cryobacterium strains.</title>
        <authorList>
            <person name="Liu Q."/>
            <person name="Xin Y.-H."/>
        </authorList>
    </citation>
    <scope>NUCLEOTIDE SEQUENCE [LARGE SCALE GENOMIC DNA]</scope>
    <source>
        <strain evidence="1 2">Sr47</strain>
    </source>
</reference>
<dbReference type="Proteomes" id="UP000297866">
    <property type="component" value="Unassembled WGS sequence"/>
</dbReference>
<dbReference type="EMBL" id="SOEZ01000051">
    <property type="protein sequence ID" value="TFB50250.1"/>
    <property type="molecule type" value="Genomic_DNA"/>
</dbReference>
<proteinExistence type="predicted"/>
<evidence type="ECO:0000313" key="2">
    <source>
        <dbReference type="Proteomes" id="UP000297866"/>
    </source>
</evidence>